<accession>A0A1L7NQ14</accession>
<gene>
    <name evidence="1" type="ORF">KF715C_pC1010</name>
</gene>
<keyword evidence="1" id="KW-0614">Plasmid</keyword>
<sequence length="97" mass="10422">MIQRNMAELAGAIVQISAMGLPPEVKVSVVDQLQGMQEAAVKVQSGAPIGVLNTAKRRAVDYVATLQNSQEASATTCQQLIDLLARKAASYRRRLGR</sequence>
<name>A0A1L7NQ14_PSEPU</name>
<organism evidence="1 2">
    <name type="scientific">Pseudomonas putida</name>
    <name type="common">Arthrobacter siderocapsulatus</name>
    <dbReference type="NCBI Taxonomy" id="303"/>
    <lineage>
        <taxon>Bacteria</taxon>
        <taxon>Pseudomonadati</taxon>
        <taxon>Pseudomonadota</taxon>
        <taxon>Gammaproteobacteria</taxon>
        <taxon>Pseudomonadales</taxon>
        <taxon>Pseudomonadaceae</taxon>
        <taxon>Pseudomonas</taxon>
    </lineage>
</organism>
<keyword evidence="1" id="KW-0067">ATP-binding</keyword>
<reference evidence="1 2" key="1">
    <citation type="submission" date="2015-11" db="EMBL/GenBank/DDBJ databases">
        <title>Complete genome sequencing of a biphenyl-degrading bacterium, Pseudomonas putida KF715 (=NBRC110667).</title>
        <authorList>
            <person name="Suenaga H."/>
            <person name="Fujihara N."/>
            <person name="Watanabe T."/>
            <person name="Hirose J."/>
            <person name="Kimura N."/>
            <person name="Yamazoe A."/>
            <person name="Hosoyama A."/>
            <person name="Shimodaira J."/>
            <person name="Furukawa K."/>
        </authorList>
    </citation>
    <scope>NUCLEOTIDE SEQUENCE [LARGE SCALE GENOMIC DNA]</scope>
    <source>
        <strain evidence="1 2">KF715</strain>
        <plasmid evidence="2">Plasmid pkf715c dna</plasmid>
    </source>
</reference>
<dbReference type="Proteomes" id="UP000218731">
    <property type="component" value="Plasmid pKF715C"/>
</dbReference>
<dbReference type="RefSeq" id="WP_096427245.1">
    <property type="nucleotide sequence ID" value="NZ_AP015032.1"/>
</dbReference>
<protein>
    <submittedName>
        <fullName evidence="1">ATP-binding region ATPase domain protein</fullName>
    </submittedName>
</protein>
<dbReference type="GO" id="GO:0005524">
    <property type="term" value="F:ATP binding"/>
    <property type="evidence" value="ECO:0007669"/>
    <property type="project" value="UniProtKB-KW"/>
</dbReference>
<evidence type="ECO:0000313" key="2">
    <source>
        <dbReference type="Proteomes" id="UP000218731"/>
    </source>
</evidence>
<keyword evidence="1" id="KW-0547">Nucleotide-binding</keyword>
<proteinExistence type="predicted"/>
<dbReference type="AlphaFoldDB" id="A0A1L7NQ14"/>
<geneLocation type="plasmid" evidence="2">
    <name>pkf715c dna</name>
</geneLocation>
<dbReference type="EMBL" id="AP015032">
    <property type="protein sequence ID" value="BAW27534.1"/>
    <property type="molecule type" value="Genomic_DNA"/>
</dbReference>
<evidence type="ECO:0000313" key="1">
    <source>
        <dbReference type="EMBL" id="BAW27534.1"/>
    </source>
</evidence>